<dbReference type="OrthoDB" id="6222486at2759"/>
<proteinExistence type="predicted"/>
<sequence length="176" mass="19159">MQQQHEQQRGAAEALVRGTEDCEDVSGRVHLLPCSIGHNGRAPVSTFFTPAAGGEASSDDGALRVQEAAFRGRGLQGAALALPPRYRGLVLGKDSSRTSSGARDGAFEDWQTLAQFRDLTYWNHDSRPSMSDPLPRCFDWLHLSEIIHGSISAEEVASMMDEQSSESRGLKRKSSS</sequence>
<gene>
    <name evidence="2" type="ORF">MARPO_0007s0049</name>
</gene>
<evidence type="ECO:0000256" key="1">
    <source>
        <dbReference type="SAM" id="MobiDB-lite"/>
    </source>
</evidence>
<protein>
    <submittedName>
        <fullName evidence="2">Uncharacterized protein</fullName>
    </submittedName>
</protein>
<evidence type="ECO:0000313" key="2">
    <source>
        <dbReference type="EMBL" id="PTQ47594.1"/>
    </source>
</evidence>
<dbReference type="PANTHER" id="PTHR47204">
    <property type="entry name" value="OS02G0168900 PROTEIN"/>
    <property type="match status" value="1"/>
</dbReference>
<reference evidence="3" key="1">
    <citation type="journal article" date="2017" name="Cell">
        <title>Insights into land plant evolution garnered from the Marchantia polymorpha genome.</title>
        <authorList>
            <person name="Bowman J.L."/>
            <person name="Kohchi T."/>
            <person name="Yamato K.T."/>
            <person name="Jenkins J."/>
            <person name="Shu S."/>
            <person name="Ishizaki K."/>
            <person name="Yamaoka S."/>
            <person name="Nishihama R."/>
            <person name="Nakamura Y."/>
            <person name="Berger F."/>
            <person name="Adam C."/>
            <person name="Aki S.S."/>
            <person name="Althoff F."/>
            <person name="Araki T."/>
            <person name="Arteaga-Vazquez M.A."/>
            <person name="Balasubrmanian S."/>
            <person name="Barry K."/>
            <person name="Bauer D."/>
            <person name="Boehm C.R."/>
            <person name="Briginshaw L."/>
            <person name="Caballero-Perez J."/>
            <person name="Catarino B."/>
            <person name="Chen F."/>
            <person name="Chiyoda S."/>
            <person name="Chovatia M."/>
            <person name="Davies K.M."/>
            <person name="Delmans M."/>
            <person name="Demura T."/>
            <person name="Dierschke T."/>
            <person name="Dolan L."/>
            <person name="Dorantes-Acosta A.E."/>
            <person name="Eklund D.M."/>
            <person name="Florent S.N."/>
            <person name="Flores-Sandoval E."/>
            <person name="Fujiyama A."/>
            <person name="Fukuzawa H."/>
            <person name="Galik B."/>
            <person name="Grimanelli D."/>
            <person name="Grimwood J."/>
            <person name="Grossniklaus U."/>
            <person name="Hamada T."/>
            <person name="Haseloff J."/>
            <person name="Hetherington A.J."/>
            <person name="Higo A."/>
            <person name="Hirakawa Y."/>
            <person name="Hundley H.N."/>
            <person name="Ikeda Y."/>
            <person name="Inoue K."/>
            <person name="Inoue S.I."/>
            <person name="Ishida S."/>
            <person name="Jia Q."/>
            <person name="Kakita M."/>
            <person name="Kanazawa T."/>
            <person name="Kawai Y."/>
            <person name="Kawashima T."/>
            <person name="Kennedy M."/>
            <person name="Kinose K."/>
            <person name="Kinoshita T."/>
            <person name="Kohara Y."/>
            <person name="Koide E."/>
            <person name="Komatsu K."/>
            <person name="Kopischke S."/>
            <person name="Kubo M."/>
            <person name="Kyozuka J."/>
            <person name="Lagercrantz U."/>
            <person name="Lin S.S."/>
            <person name="Lindquist E."/>
            <person name="Lipzen A.M."/>
            <person name="Lu C.W."/>
            <person name="De Luna E."/>
            <person name="Martienssen R.A."/>
            <person name="Minamino N."/>
            <person name="Mizutani M."/>
            <person name="Mizutani M."/>
            <person name="Mochizuki N."/>
            <person name="Monte I."/>
            <person name="Mosher R."/>
            <person name="Nagasaki H."/>
            <person name="Nakagami H."/>
            <person name="Naramoto S."/>
            <person name="Nishitani K."/>
            <person name="Ohtani M."/>
            <person name="Okamoto T."/>
            <person name="Okumura M."/>
            <person name="Phillips J."/>
            <person name="Pollak B."/>
            <person name="Reinders A."/>
            <person name="Rovekamp M."/>
            <person name="Sano R."/>
            <person name="Sawa S."/>
            <person name="Schmid M.W."/>
            <person name="Shirakawa M."/>
            <person name="Solano R."/>
            <person name="Spunde A."/>
            <person name="Suetsugu N."/>
            <person name="Sugano S."/>
            <person name="Sugiyama A."/>
            <person name="Sun R."/>
            <person name="Suzuki Y."/>
            <person name="Takenaka M."/>
            <person name="Takezawa D."/>
            <person name="Tomogane H."/>
            <person name="Tsuzuki M."/>
            <person name="Ueda T."/>
            <person name="Umeda M."/>
            <person name="Ward J.M."/>
            <person name="Watanabe Y."/>
            <person name="Yazaki K."/>
            <person name="Yokoyama R."/>
            <person name="Yoshitake Y."/>
            <person name="Yotsui I."/>
            <person name="Zachgo S."/>
            <person name="Schmutz J."/>
        </authorList>
    </citation>
    <scope>NUCLEOTIDE SEQUENCE [LARGE SCALE GENOMIC DNA]</scope>
    <source>
        <strain evidence="3">Tak-1</strain>
    </source>
</reference>
<organism evidence="2 3">
    <name type="scientific">Marchantia polymorpha</name>
    <name type="common">Common liverwort</name>
    <name type="synonym">Marchantia aquatica</name>
    <dbReference type="NCBI Taxonomy" id="3197"/>
    <lineage>
        <taxon>Eukaryota</taxon>
        <taxon>Viridiplantae</taxon>
        <taxon>Streptophyta</taxon>
        <taxon>Embryophyta</taxon>
        <taxon>Marchantiophyta</taxon>
        <taxon>Marchantiopsida</taxon>
        <taxon>Marchantiidae</taxon>
        <taxon>Marchantiales</taxon>
        <taxon>Marchantiaceae</taxon>
        <taxon>Marchantia</taxon>
    </lineage>
</organism>
<dbReference type="Gene3D" id="2.40.128.680">
    <property type="match status" value="1"/>
</dbReference>
<dbReference type="Proteomes" id="UP000244005">
    <property type="component" value="Unassembled WGS sequence"/>
</dbReference>
<feature type="region of interest" description="Disordered" evidence="1">
    <location>
        <begin position="157"/>
        <end position="176"/>
    </location>
</feature>
<dbReference type="AlphaFoldDB" id="A0A2R6XN99"/>
<dbReference type="OMA" id="SQFTYWN"/>
<keyword evidence="3" id="KW-1185">Reference proteome</keyword>
<accession>A0A2R6XN99</accession>
<dbReference type="EMBL" id="KZ772679">
    <property type="protein sequence ID" value="PTQ47594.1"/>
    <property type="molecule type" value="Genomic_DNA"/>
</dbReference>
<name>A0A2R6XN99_MARPO</name>
<dbReference type="InterPro" id="IPR013924">
    <property type="entry name" value="RNase_H2_suC"/>
</dbReference>
<evidence type="ECO:0000313" key="3">
    <source>
        <dbReference type="Proteomes" id="UP000244005"/>
    </source>
</evidence>
<dbReference type="GO" id="GO:0006401">
    <property type="term" value="P:RNA catabolic process"/>
    <property type="evidence" value="ECO:0007669"/>
    <property type="project" value="InterPro"/>
</dbReference>
<dbReference type="Gramene" id="Mp3g00530.1">
    <property type="protein sequence ID" value="Mp3g00530.1.cds1"/>
    <property type="gene ID" value="Mp3g00530"/>
</dbReference>
<dbReference type="GO" id="GO:0032299">
    <property type="term" value="C:ribonuclease H2 complex"/>
    <property type="evidence" value="ECO:0007669"/>
    <property type="project" value="InterPro"/>
</dbReference>
<dbReference type="CDD" id="cd09271">
    <property type="entry name" value="RNase_H2-C"/>
    <property type="match status" value="1"/>
</dbReference>
<dbReference type="PANTHER" id="PTHR47204:SF1">
    <property type="entry name" value="RIBONUCLEASE H2 SUBUNIT C"/>
    <property type="match status" value="1"/>
</dbReference>
<dbReference type="Pfam" id="PF08615">
    <property type="entry name" value="RNase_H2_suC"/>
    <property type="match status" value="1"/>
</dbReference>